<dbReference type="Proteomes" id="UP000199034">
    <property type="component" value="Unassembled WGS sequence"/>
</dbReference>
<dbReference type="RefSeq" id="WP_090854280.1">
    <property type="nucleotide sequence ID" value="NZ_FMZM01000004.1"/>
</dbReference>
<name>A0A1G6Q8P2_9ACTN</name>
<keyword evidence="2" id="KW-1185">Reference proteome</keyword>
<reference evidence="1 2" key="1">
    <citation type="submission" date="2016-10" db="EMBL/GenBank/DDBJ databases">
        <authorList>
            <person name="de Groot N.N."/>
        </authorList>
    </citation>
    <scope>NUCLEOTIDE SEQUENCE [LARGE SCALE GENOMIC DNA]</scope>
    <source>
        <strain evidence="1 2">CGMCC 4.6858</strain>
    </source>
</reference>
<evidence type="ECO:0000313" key="1">
    <source>
        <dbReference type="EMBL" id="SDC88015.1"/>
    </source>
</evidence>
<accession>A0A1G6Q8P2</accession>
<gene>
    <name evidence="1" type="ORF">SAMN05421872_104286</name>
</gene>
<sequence>MGFRRSTAYKVLPGVRLTLREPGTGVQRPLALRSVVPLAPERSPRPPGRRCPPWEHRLHRSLLLGDPDRVHEVATRHGHAVLGATLAGLAAYAADAGSARPLLRDAWQAGCPVERHPFLLDHLAHATVRIDLTEHVQAAVPISRDAVGLALVAVERDLGDLDAAVEVAEDLDPSVVATLALAELYRRTDRPHDLVELTEGMTNTDDALALLLVQRAAALRACGCEQQAGSVLADAIRRGVRGSAVRRLAQREQARMRREE</sequence>
<evidence type="ECO:0000313" key="2">
    <source>
        <dbReference type="Proteomes" id="UP000199034"/>
    </source>
</evidence>
<dbReference type="OrthoDB" id="5244233at2"/>
<dbReference type="STRING" id="1045774.SAMN05421872_104286"/>
<proteinExistence type="predicted"/>
<dbReference type="AlphaFoldDB" id="A0A1G6Q8P2"/>
<protein>
    <recommendedName>
        <fullName evidence="3">Tetratricopeptide repeat-containing protein</fullName>
    </recommendedName>
</protein>
<evidence type="ECO:0008006" key="3">
    <source>
        <dbReference type="Google" id="ProtNLM"/>
    </source>
</evidence>
<organism evidence="1 2">
    <name type="scientific">Nocardioides lianchengensis</name>
    <dbReference type="NCBI Taxonomy" id="1045774"/>
    <lineage>
        <taxon>Bacteria</taxon>
        <taxon>Bacillati</taxon>
        <taxon>Actinomycetota</taxon>
        <taxon>Actinomycetes</taxon>
        <taxon>Propionibacteriales</taxon>
        <taxon>Nocardioidaceae</taxon>
        <taxon>Nocardioides</taxon>
    </lineage>
</organism>
<dbReference type="EMBL" id="FMZM01000004">
    <property type="protein sequence ID" value="SDC88015.1"/>
    <property type="molecule type" value="Genomic_DNA"/>
</dbReference>